<evidence type="ECO:0000313" key="1">
    <source>
        <dbReference type="EMBL" id="SUJ19774.1"/>
    </source>
</evidence>
<dbReference type="RefSeq" id="WP_115170645.1">
    <property type="nucleotide sequence ID" value="NZ_UGYW01000002.1"/>
</dbReference>
<sequence length="260" mass="29369">MWSKWSIGLMVMVLALYSCKSKKSITTKEQPKVVSPINSTADAIKTFELSNLDFHTFSGKAKSTITLGDKSYDATANVRIERNKAIWISVTSFLSIEVARILITPDSVKILNKLQGEYISKPFSYIYQYTNRAVTFSNLQDILIGNVSSKLLNTDNLQMASSSQDTQMVGIKDGMRFHYIINTDNRPVTFRLSEDGRNQKLEAIYGQHSVVSGYNFPQKLRLNLIGENTKVTADLVFNKVNFNEILELPFNVPSKYKVIN</sequence>
<dbReference type="AlphaFoldDB" id="A0A380CFC9"/>
<dbReference type="Proteomes" id="UP000254893">
    <property type="component" value="Unassembled WGS sequence"/>
</dbReference>
<dbReference type="Gene3D" id="2.50.20.10">
    <property type="entry name" value="Lipoprotein localisation LolA/LolB/LppX"/>
    <property type="match status" value="1"/>
</dbReference>
<accession>A0A380CFC9</accession>
<organism evidence="1 2">
    <name type="scientific">Sphingobacterium spiritivorum</name>
    <name type="common">Flavobacterium spiritivorum</name>
    <dbReference type="NCBI Taxonomy" id="258"/>
    <lineage>
        <taxon>Bacteria</taxon>
        <taxon>Pseudomonadati</taxon>
        <taxon>Bacteroidota</taxon>
        <taxon>Sphingobacteriia</taxon>
        <taxon>Sphingobacteriales</taxon>
        <taxon>Sphingobacteriaceae</taxon>
        <taxon>Sphingobacterium</taxon>
    </lineage>
</organism>
<dbReference type="InterPro" id="IPR025634">
    <property type="entry name" value="DUF4292"/>
</dbReference>
<evidence type="ECO:0008006" key="3">
    <source>
        <dbReference type="Google" id="ProtNLM"/>
    </source>
</evidence>
<protein>
    <recommendedName>
        <fullName evidence="3">DUF4292 domain-containing protein</fullName>
    </recommendedName>
</protein>
<dbReference type="EMBL" id="UGYW01000002">
    <property type="protein sequence ID" value="SUJ19774.1"/>
    <property type="molecule type" value="Genomic_DNA"/>
</dbReference>
<gene>
    <name evidence="1" type="ORF">NCTC11388_02917</name>
</gene>
<dbReference type="PROSITE" id="PS51257">
    <property type="entry name" value="PROKAR_LIPOPROTEIN"/>
    <property type="match status" value="1"/>
</dbReference>
<name>A0A380CFC9_SPHSI</name>
<evidence type="ECO:0000313" key="2">
    <source>
        <dbReference type="Proteomes" id="UP000254893"/>
    </source>
</evidence>
<dbReference type="Pfam" id="PF14125">
    <property type="entry name" value="DUF4292"/>
    <property type="match status" value="1"/>
</dbReference>
<reference evidence="1 2" key="1">
    <citation type="submission" date="2018-06" db="EMBL/GenBank/DDBJ databases">
        <authorList>
            <consortium name="Pathogen Informatics"/>
            <person name="Doyle S."/>
        </authorList>
    </citation>
    <scope>NUCLEOTIDE SEQUENCE [LARGE SCALE GENOMIC DNA]</scope>
    <source>
        <strain evidence="1 2">NCTC11388</strain>
    </source>
</reference>
<proteinExistence type="predicted"/>